<feature type="non-terminal residue" evidence="2">
    <location>
        <position position="1"/>
    </location>
</feature>
<keyword evidence="3" id="KW-1185">Reference proteome</keyword>
<protein>
    <submittedName>
        <fullName evidence="2">Uncharacterized protein</fullName>
    </submittedName>
</protein>
<name>A0A195DXW4_9HYME</name>
<evidence type="ECO:0000256" key="1">
    <source>
        <dbReference type="SAM" id="MobiDB-lite"/>
    </source>
</evidence>
<evidence type="ECO:0000313" key="3">
    <source>
        <dbReference type="Proteomes" id="UP000078492"/>
    </source>
</evidence>
<gene>
    <name evidence="2" type="ORF">ALC57_10035</name>
</gene>
<dbReference type="AlphaFoldDB" id="A0A195DXW4"/>
<feature type="region of interest" description="Disordered" evidence="1">
    <location>
        <begin position="1"/>
        <end position="25"/>
    </location>
</feature>
<proteinExistence type="predicted"/>
<organism evidence="2 3">
    <name type="scientific">Trachymyrmex cornetzi</name>
    <dbReference type="NCBI Taxonomy" id="471704"/>
    <lineage>
        <taxon>Eukaryota</taxon>
        <taxon>Metazoa</taxon>
        <taxon>Ecdysozoa</taxon>
        <taxon>Arthropoda</taxon>
        <taxon>Hexapoda</taxon>
        <taxon>Insecta</taxon>
        <taxon>Pterygota</taxon>
        <taxon>Neoptera</taxon>
        <taxon>Endopterygota</taxon>
        <taxon>Hymenoptera</taxon>
        <taxon>Apocrita</taxon>
        <taxon>Aculeata</taxon>
        <taxon>Formicoidea</taxon>
        <taxon>Formicidae</taxon>
        <taxon>Myrmicinae</taxon>
        <taxon>Trachymyrmex</taxon>
    </lineage>
</organism>
<feature type="compositionally biased region" description="Basic and acidic residues" evidence="1">
    <location>
        <begin position="9"/>
        <end position="21"/>
    </location>
</feature>
<sequence length="59" mass="7130">LRHARRCGRARETTPSRDRAMSRGRRVARREYEHFDWLETAVKSNYVKPPIFQINQFDP</sequence>
<evidence type="ECO:0000313" key="2">
    <source>
        <dbReference type="EMBL" id="KYN17666.1"/>
    </source>
</evidence>
<dbReference type="EMBL" id="KQ980107">
    <property type="protein sequence ID" value="KYN17666.1"/>
    <property type="molecule type" value="Genomic_DNA"/>
</dbReference>
<accession>A0A195DXW4</accession>
<reference evidence="2 3" key="1">
    <citation type="submission" date="2015-09" db="EMBL/GenBank/DDBJ databases">
        <title>Trachymyrmex cornetzi WGS genome.</title>
        <authorList>
            <person name="Nygaard S."/>
            <person name="Hu H."/>
            <person name="Boomsma J."/>
            <person name="Zhang G."/>
        </authorList>
    </citation>
    <scope>NUCLEOTIDE SEQUENCE [LARGE SCALE GENOMIC DNA]</scope>
    <source>
        <strain evidence="2">Tcor2-1</strain>
        <tissue evidence="2">Whole body</tissue>
    </source>
</reference>
<dbReference type="Proteomes" id="UP000078492">
    <property type="component" value="Unassembled WGS sequence"/>
</dbReference>